<evidence type="ECO:0000313" key="4">
    <source>
        <dbReference type="Proteomes" id="UP000324507"/>
    </source>
</evidence>
<name>A0A5P2QW18_9RHOB</name>
<dbReference type="EMBL" id="CP044081">
    <property type="protein sequence ID" value="QEU10308.1"/>
    <property type="molecule type" value="Genomic_DNA"/>
</dbReference>
<accession>A0A5P2QW18</accession>
<comment type="similarity">
    <text evidence="1">Belongs to the short-chain dehydrogenases/reductases (SDR) family.</text>
</comment>
<organism evidence="3 4">
    <name type="scientific">Paracoccus yeei</name>
    <dbReference type="NCBI Taxonomy" id="147645"/>
    <lineage>
        <taxon>Bacteria</taxon>
        <taxon>Pseudomonadati</taxon>
        <taxon>Pseudomonadota</taxon>
        <taxon>Alphaproteobacteria</taxon>
        <taxon>Rhodobacterales</taxon>
        <taxon>Paracoccaceae</taxon>
        <taxon>Paracoccus</taxon>
    </lineage>
</organism>
<evidence type="ECO:0000256" key="1">
    <source>
        <dbReference type="ARBA" id="ARBA00006484"/>
    </source>
</evidence>
<dbReference type="Pfam" id="PF00106">
    <property type="entry name" value="adh_short"/>
    <property type="match status" value="1"/>
</dbReference>
<dbReference type="RefSeq" id="WP_150351705.1">
    <property type="nucleotide sequence ID" value="NZ_CP038090.1"/>
</dbReference>
<dbReference type="PANTHER" id="PTHR43391:SF82">
    <property type="entry name" value="OXIDOREDUCTASE SADH-RELATED"/>
    <property type="match status" value="1"/>
</dbReference>
<dbReference type="InterPro" id="IPR020904">
    <property type="entry name" value="Sc_DH/Rdtase_CS"/>
</dbReference>
<dbReference type="CDD" id="cd05233">
    <property type="entry name" value="SDR_c"/>
    <property type="match status" value="1"/>
</dbReference>
<keyword evidence="2" id="KW-0560">Oxidoreductase</keyword>
<evidence type="ECO:0000313" key="3">
    <source>
        <dbReference type="EMBL" id="QEU10308.1"/>
    </source>
</evidence>
<dbReference type="AlphaFoldDB" id="A0A5P2QW18"/>
<dbReference type="PRINTS" id="PR00081">
    <property type="entry name" value="GDHRDH"/>
</dbReference>
<gene>
    <name evidence="3" type="ORF">FOB51_21210</name>
</gene>
<dbReference type="Gene3D" id="3.40.50.720">
    <property type="entry name" value="NAD(P)-binding Rossmann-like Domain"/>
    <property type="match status" value="1"/>
</dbReference>
<sequence>MTQNNRGCAFITGSASGLGRGLAVELAGRGTPLALADLSAEGLDETRRLALEAGAPLVSVHGGCDVSRPEAVNAAAQAALNAHGTLRYVICNAGVGFVEPLSKTTLKDIEWIFGVNTFGVYNTIMAFLPTLKAQGTPATVLCTASMAAVLTPPGWHLGVYSASKFAVCALAQGLRDDLGEGPVTVSVAYPGVVETNISANALSLRPTSGTPAPKLSEEEARAATENLPDEFKKPGMTPREAARIIIAGVDRGLTDIFTHPDEIFMHEAYSRQMTEGFRRSAELVAG</sequence>
<proteinExistence type="inferred from homology"/>
<dbReference type="Proteomes" id="UP000324507">
    <property type="component" value="Chromosome"/>
</dbReference>
<dbReference type="PANTHER" id="PTHR43391">
    <property type="entry name" value="RETINOL DEHYDROGENASE-RELATED"/>
    <property type="match status" value="1"/>
</dbReference>
<evidence type="ECO:0000256" key="2">
    <source>
        <dbReference type="ARBA" id="ARBA00023002"/>
    </source>
</evidence>
<dbReference type="SUPFAM" id="SSF51735">
    <property type="entry name" value="NAD(P)-binding Rossmann-fold domains"/>
    <property type="match status" value="1"/>
</dbReference>
<dbReference type="InterPro" id="IPR002347">
    <property type="entry name" value="SDR_fam"/>
</dbReference>
<dbReference type="InterPro" id="IPR036291">
    <property type="entry name" value="NAD(P)-bd_dom_sf"/>
</dbReference>
<dbReference type="GO" id="GO:0016491">
    <property type="term" value="F:oxidoreductase activity"/>
    <property type="evidence" value="ECO:0007669"/>
    <property type="project" value="UniProtKB-KW"/>
</dbReference>
<dbReference type="PROSITE" id="PS00061">
    <property type="entry name" value="ADH_SHORT"/>
    <property type="match status" value="1"/>
</dbReference>
<reference evidence="3 4" key="1">
    <citation type="submission" date="2019-09" db="EMBL/GenBank/DDBJ databases">
        <title>FDA dAtabase for Regulatory Grade micrObial Sequences (FDA-ARGOS): Supporting development and validation of Infectious Disease Dx tests.</title>
        <authorList>
            <person name="Sciortino C."/>
            <person name="Tallon L."/>
            <person name="Sadzewicz L."/>
            <person name="Vavikolanu K."/>
            <person name="Mehta A."/>
            <person name="Aluvathingal J."/>
            <person name="Nadendla S."/>
            <person name="Nandy P."/>
            <person name="Geyer C."/>
            <person name="Yan Y."/>
            <person name="Sichtig H."/>
        </authorList>
    </citation>
    <scope>NUCLEOTIDE SEQUENCE [LARGE SCALE GENOMIC DNA]</scope>
    <source>
        <strain evidence="3 4">FDAARGOS_643</strain>
    </source>
</reference>
<protein>
    <submittedName>
        <fullName evidence="3">SDR family oxidoreductase</fullName>
    </submittedName>
</protein>